<dbReference type="Proteomes" id="UP001497482">
    <property type="component" value="Chromosome 20"/>
</dbReference>
<dbReference type="Pfam" id="PF00105">
    <property type="entry name" value="zf-C4"/>
    <property type="match status" value="1"/>
</dbReference>
<evidence type="ECO:0000256" key="6">
    <source>
        <dbReference type="ARBA" id="ARBA00023163"/>
    </source>
</evidence>
<gene>
    <name evidence="10" type="ORF">KC01_LOCUS24429</name>
</gene>
<dbReference type="SUPFAM" id="SSF57716">
    <property type="entry name" value="Glucocorticoid receptor-like (DNA-binding domain)"/>
    <property type="match status" value="1"/>
</dbReference>
<keyword evidence="8" id="KW-0539">Nucleus</keyword>
<keyword evidence="7" id="KW-0675">Receptor</keyword>
<dbReference type="GO" id="GO:0008270">
    <property type="term" value="F:zinc ion binding"/>
    <property type="evidence" value="ECO:0007669"/>
    <property type="project" value="UniProtKB-KW"/>
</dbReference>
<organism evidence="10 11">
    <name type="scientific">Knipowitschia caucasica</name>
    <name type="common">Caucasian dwarf goby</name>
    <name type="synonym">Pomatoschistus caucasicus</name>
    <dbReference type="NCBI Taxonomy" id="637954"/>
    <lineage>
        <taxon>Eukaryota</taxon>
        <taxon>Metazoa</taxon>
        <taxon>Chordata</taxon>
        <taxon>Craniata</taxon>
        <taxon>Vertebrata</taxon>
        <taxon>Euteleostomi</taxon>
        <taxon>Actinopterygii</taxon>
        <taxon>Neopterygii</taxon>
        <taxon>Teleostei</taxon>
        <taxon>Neoteleostei</taxon>
        <taxon>Acanthomorphata</taxon>
        <taxon>Gobiaria</taxon>
        <taxon>Gobiiformes</taxon>
        <taxon>Gobioidei</taxon>
        <taxon>Gobiidae</taxon>
        <taxon>Gobiinae</taxon>
        <taxon>Knipowitschia</taxon>
    </lineage>
</organism>
<keyword evidence="11" id="KW-1185">Reference proteome</keyword>
<dbReference type="EMBL" id="OZ035842">
    <property type="protein sequence ID" value="CAL1595666.1"/>
    <property type="molecule type" value="Genomic_DNA"/>
</dbReference>
<protein>
    <recommendedName>
        <fullName evidence="9">Nuclear receptor domain-containing protein</fullName>
    </recommendedName>
</protein>
<evidence type="ECO:0000259" key="9">
    <source>
        <dbReference type="Pfam" id="PF00105"/>
    </source>
</evidence>
<dbReference type="PRINTS" id="PR00047">
    <property type="entry name" value="STROIDFINGER"/>
</dbReference>
<dbReference type="GO" id="GO:0043565">
    <property type="term" value="F:sequence-specific DNA binding"/>
    <property type="evidence" value="ECO:0007669"/>
    <property type="project" value="InterPro"/>
</dbReference>
<sequence length="174" mass="19433">MNEWMGPDLSVAALHNDDFTLSETSHLFDILVDQASPLLQDQDMFPFSSCGGGQYPPLDPHLPPPSQYCSSHSYYPQHHSGDEWYTHTGLYELRKSPLDLGYEELEEVPVVCKRSRHLLGGRGRGEELCVVCGDKASGYHYNALTCEGCKGESPSRRPVPVLLRVPYGSNMCQM</sequence>
<evidence type="ECO:0000256" key="1">
    <source>
        <dbReference type="ARBA" id="ARBA00022723"/>
    </source>
</evidence>
<dbReference type="PANTHER" id="PTHR48092">
    <property type="entry name" value="KNIRPS-RELATED PROTEIN-RELATED"/>
    <property type="match status" value="1"/>
</dbReference>
<accession>A0AAV2L007</accession>
<evidence type="ECO:0000313" key="10">
    <source>
        <dbReference type="EMBL" id="CAL1595666.1"/>
    </source>
</evidence>
<keyword evidence="6" id="KW-0804">Transcription</keyword>
<dbReference type="InterPro" id="IPR013088">
    <property type="entry name" value="Znf_NHR/GATA"/>
</dbReference>
<dbReference type="Gene3D" id="3.30.50.10">
    <property type="entry name" value="Erythroid Transcription Factor GATA-1, subunit A"/>
    <property type="match status" value="1"/>
</dbReference>
<evidence type="ECO:0000256" key="8">
    <source>
        <dbReference type="ARBA" id="ARBA00023242"/>
    </source>
</evidence>
<evidence type="ECO:0000256" key="7">
    <source>
        <dbReference type="ARBA" id="ARBA00023170"/>
    </source>
</evidence>
<dbReference type="InterPro" id="IPR050200">
    <property type="entry name" value="Nuclear_hormone_rcpt_NR3"/>
</dbReference>
<reference evidence="10 11" key="1">
    <citation type="submission" date="2024-04" db="EMBL/GenBank/DDBJ databases">
        <authorList>
            <person name="Waldvogel A.-M."/>
            <person name="Schoenle A."/>
        </authorList>
    </citation>
    <scope>NUCLEOTIDE SEQUENCE [LARGE SCALE GENOMIC DNA]</scope>
</reference>
<feature type="domain" description="Nuclear receptor" evidence="9">
    <location>
        <begin position="128"/>
        <end position="151"/>
    </location>
</feature>
<dbReference type="AlphaFoldDB" id="A0AAV2L007"/>
<evidence type="ECO:0000256" key="3">
    <source>
        <dbReference type="ARBA" id="ARBA00022833"/>
    </source>
</evidence>
<keyword evidence="3" id="KW-0862">Zinc</keyword>
<proteinExistence type="predicted"/>
<keyword evidence="2" id="KW-0863">Zinc-finger</keyword>
<dbReference type="InterPro" id="IPR001628">
    <property type="entry name" value="Znf_hrmn_rcpt"/>
</dbReference>
<evidence type="ECO:0000256" key="2">
    <source>
        <dbReference type="ARBA" id="ARBA00022771"/>
    </source>
</evidence>
<keyword evidence="1" id="KW-0479">Metal-binding</keyword>
<keyword evidence="5" id="KW-0238">DNA-binding</keyword>
<keyword evidence="4" id="KW-0805">Transcription regulation</keyword>
<name>A0AAV2L007_KNICA</name>
<evidence type="ECO:0000313" key="11">
    <source>
        <dbReference type="Proteomes" id="UP001497482"/>
    </source>
</evidence>
<evidence type="ECO:0000256" key="5">
    <source>
        <dbReference type="ARBA" id="ARBA00023125"/>
    </source>
</evidence>
<dbReference type="GO" id="GO:0003700">
    <property type="term" value="F:DNA-binding transcription factor activity"/>
    <property type="evidence" value="ECO:0007669"/>
    <property type="project" value="InterPro"/>
</dbReference>
<evidence type="ECO:0000256" key="4">
    <source>
        <dbReference type="ARBA" id="ARBA00023015"/>
    </source>
</evidence>